<dbReference type="Proteomes" id="UP000515135">
    <property type="component" value="Unplaced"/>
</dbReference>
<feature type="region of interest" description="Disordered" evidence="1">
    <location>
        <begin position="137"/>
        <end position="157"/>
    </location>
</feature>
<keyword evidence="3" id="KW-1185">Reference proteome</keyword>
<dbReference type="RefSeq" id="XP_019640034.1">
    <property type="nucleotide sequence ID" value="XM_019784475.1"/>
</dbReference>
<gene>
    <name evidence="4" type="primary">LOC109481850</name>
</gene>
<dbReference type="AlphaFoldDB" id="A0A6P5A129"/>
<dbReference type="GO" id="GO:0016020">
    <property type="term" value="C:membrane"/>
    <property type="evidence" value="ECO:0007669"/>
    <property type="project" value="TreeGrafter"/>
</dbReference>
<dbReference type="OrthoDB" id="5949187at2759"/>
<evidence type="ECO:0000313" key="4">
    <source>
        <dbReference type="RefSeq" id="XP_019640034.1"/>
    </source>
</evidence>
<name>A0A6P5A129_BRABE</name>
<protein>
    <submittedName>
        <fullName evidence="4">UPF0764 protein C16orf89 homolog</fullName>
    </submittedName>
</protein>
<feature type="chain" id="PRO_5027595923" evidence="2">
    <location>
        <begin position="21"/>
        <end position="168"/>
    </location>
</feature>
<dbReference type="PANTHER" id="PTHR33539">
    <property type="entry name" value="UPF0764 PROTEIN C16ORF89"/>
    <property type="match status" value="1"/>
</dbReference>
<organism evidence="3 4">
    <name type="scientific">Branchiostoma belcheri</name>
    <name type="common">Amphioxus</name>
    <dbReference type="NCBI Taxonomy" id="7741"/>
    <lineage>
        <taxon>Eukaryota</taxon>
        <taxon>Metazoa</taxon>
        <taxon>Chordata</taxon>
        <taxon>Cephalochordata</taxon>
        <taxon>Leptocardii</taxon>
        <taxon>Amphioxiformes</taxon>
        <taxon>Branchiostomatidae</taxon>
        <taxon>Branchiostoma</taxon>
    </lineage>
</organism>
<sequence length="168" mass="18847">MTQPMLVLLLIGTFLHPAPSDSLQSHPEPALEDAMGALERVLDYCEHNYRILNLDAVIGIRMVDGQLTVLLRRLRAGRVQAEPEQIQQIASLQERAASLADMTLPELERQDNDYYKQLSPIIQPGFWEIDVTGRTTDSSLLSPPSIPRDHPFDEDDSDRCLSELLGTV</sequence>
<dbReference type="InterPro" id="IPR031751">
    <property type="entry name" value="DUF4735"/>
</dbReference>
<evidence type="ECO:0000256" key="2">
    <source>
        <dbReference type="SAM" id="SignalP"/>
    </source>
</evidence>
<dbReference type="PANTHER" id="PTHR33539:SF1">
    <property type="entry name" value="UPF0764 PROTEIN C16ORF89"/>
    <property type="match status" value="1"/>
</dbReference>
<dbReference type="GO" id="GO:0005829">
    <property type="term" value="C:cytosol"/>
    <property type="evidence" value="ECO:0007669"/>
    <property type="project" value="TreeGrafter"/>
</dbReference>
<proteinExistence type="predicted"/>
<dbReference type="GeneID" id="109481850"/>
<dbReference type="KEGG" id="bbel:109481850"/>
<feature type="signal peptide" evidence="2">
    <location>
        <begin position="1"/>
        <end position="20"/>
    </location>
</feature>
<reference evidence="4" key="1">
    <citation type="submission" date="2025-08" db="UniProtKB">
        <authorList>
            <consortium name="RefSeq"/>
        </authorList>
    </citation>
    <scope>IDENTIFICATION</scope>
    <source>
        <tissue evidence="4">Gonad</tissue>
    </source>
</reference>
<evidence type="ECO:0000313" key="3">
    <source>
        <dbReference type="Proteomes" id="UP000515135"/>
    </source>
</evidence>
<dbReference type="Pfam" id="PF15882">
    <property type="entry name" value="DUF4735"/>
    <property type="match status" value="1"/>
</dbReference>
<keyword evidence="2" id="KW-0732">Signal</keyword>
<evidence type="ECO:0000256" key="1">
    <source>
        <dbReference type="SAM" id="MobiDB-lite"/>
    </source>
</evidence>
<accession>A0A6P5A129</accession>